<organism evidence="1 2">
    <name type="scientific">Brassica cretica</name>
    <name type="common">Mustard</name>
    <dbReference type="NCBI Taxonomy" id="69181"/>
    <lineage>
        <taxon>Eukaryota</taxon>
        <taxon>Viridiplantae</taxon>
        <taxon>Streptophyta</taxon>
        <taxon>Embryophyta</taxon>
        <taxon>Tracheophyta</taxon>
        <taxon>Spermatophyta</taxon>
        <taxon>Magnoliopsida</taxon>
        <taxon>eudicotyledons</taxon>
        <taxon>Gunneridae</taxon>
        <taxon>Pentapetalae</taxon>
        <taxon>rosids</taxon>
        <taxon>malvids</taxon>
        <taxon>Brassicales</taxon>
        <taxon>Brassicaceae</taxon>
        <taxon>Brassiceae</taxon>
        <taxon>Brassica</taxon>
    </lineage>
</organism>
<gene>
    <name evidence="1" type="ORF">DY000_02061709</name>
</gene>
<comment type="caution">
    <text evidence="1">The sequence shown here is derived from an EMBL/GenBank/DDBJ whole genome shotgun (WGS) entry which is preliminary data.</text>
</comment>
<sequence length="87" mass="9728">MSFDIKCPGKACVLNNVNHIVLGDHYWAFANRLHTDASWLLIGSQAGTGRELLPFQAADLNCELAVMRTWAGSVENRNLRMSRIRNA</sequence>
<dbReference type="Proteomes" id="UP000266723">
    <property type="component" value="Unassembled WGS sequence"/>
</dbReference>
<protein>
    <submittedName>
        <fullName evidence="1">Uncharacterized protein</fullName>
    </submittedName>
</protein>
<proteinExistence type="predicted"/>
<reference evidence="1 2" key="1">
    <citation type="journal article" date="2020" name="BMC Genomics">
        <title>Intraspecific diversification of the crop wild relative Brassica cretica Lam. using demographic model selection.</title>
        <authorList>
            <person name="Kioukis A."/>
            <person name="Michalopoulou V.A."/>
            <person name="Briers L."/>
            <person name="Pirintsos S."/>
            <person name="Studholme D.J."/>
            <person name="Pavlidis P."/>
            <person name="Sarris P.F."/>
        </authorList>
    </citation>
    <scope>NUCLEOTIDE SEQUENCE [LARGE SCALE GENOMIC DNA]</scope>
    <source>
        <strain evidence="2">cv. PFS-1207/04</strain>
    </source>
</reference>
<evidence type="ECO:0000313" key="2">
    <source>
        <dbReference type="Proteomes" id="UP000266723"/>
    </source>
</evidence>
<dbReference type="EMBL" id="QGKV02001556">
    <property type="protein sequence ID" value="KAF3518922.1"/>
    <property type="molecule type" value="Genomic_DNA"/>
</dbReference>
<keyword evidence="2" id="KW-1185">Reference proteome</keyword>
<accession>A0ABQ7AXK2</accession>
<evidence type="ECO:0000313" key="1">
    <source>
        <dbReference type="EMBL" id="KAF3518922.1"/>
    </source>
</evidence>
<name>A0ABQ7AXK2_BRACR</name>